<evidence type="ECO:0000313" key="2">
    <source>
        <dbReference type="EMBL" id="ALO45667.1"/>
    </source>
</evidence>
<proteinExistence type="predicted"/>
<reference evidence="2 3" key="1">
    <citation type="submission" date="2015-11" db="EMBL/GenBank/DDBJ databases">
        <authorList>
            <person name="Zhang Y."/>
            <person name="Guo Z."/>
        </authorList>
    </citation>
    <scope>NUCLEOTIDE SEQUENCE [LARGE SCALE GENOMIC DNA]</scope>
    <source>
        <strain evidence="2 3">KCTC 32221</strain>
    </source>
</reference>
<evidence type="ECO:0000313" key="3">
    <source>
        <dbReference type="Proteomes" id="UP000065641"/>
    </source>
</evidence>
<name>A0A0S2KC09_9GAMM</name>
<dbReference type="Proteomes" id="UP000065641">
    <property type="component" value="Chromosome"/>
</dbReference>
<dbReference type="EMBL" id="CP013189">
    <property type="protein sequence ID" value="ALO45667.1"/>
    <property type="molecule type" value="Genomic_DNA"/>
</dbReference>
<dbReference type="PATRIC" id="fig|1249552.3.peg.1006"/>
<dbReference type="KEGG" id="pspi:PS2015_998"/>
<feature type="signal peptide" evidence="1">
    <location>
        <begin position="1"/>
        <end position="24"/>
    </location>
</feature>
<feature type="chain" id="PRO_5006601574" evidence="1">
    <location>
        <begin position="25"/>
        <end position="279"/>
    </location>
</feature>
<dbReference type="AlphaFoldDB" id="A0A0S2KC09"/>
<dbReference type="STRING" id="1249552.PS2015_998"/>
<accession>A0A0S2KC09</accession>
<keyword evidence="1" id="KW-0732">Signal</keyword>
<protein>
    <submittedName>
        <fullName evidence="2">Uncharacterized protein</fullName>
    </submittedName>
</protein>
<evidence type="ECO:0000256" key="1">
    <source>
        <dbReference type="SAM" id="SignalP"/>
    </source>
</evidence>
<gene>
    <name evidence="2" type="ORF">PS2015_998</name>
</gene>
<keyword evidence="3" id="KW-1185">Reference proteome</keyword>
<sequence length="279" mass="31822" precursor="true">MTYQLSGALLAGFLMLAGMPHLQAQNQSSSDRLPMLDEERAEWVAERIFQNECAQQVSCLTSWNAGEDFPSLGIGHFIWYRQAQQEPFVESFPGLLAFYVAQGVDLPGWLAGLPEWDSPWPDRAAFMADYDGERLQGLREFLYQTRAVQAQYIIRRMAQSLPGLMAASDRPQQIENLFYQIAGADLPYGMYALIDYVNFKGEGTSIDERYQGEGWGLLQVLEFMLDHPPRVPSQPELLERFAAAARAVLARRIDNAPPERGEERWRDGWNNRTYTYIPD</sequence>
<organism evidence="2 3">
    <name type="scientific">Pseudohongiella spirulinae</name>
    <dbReference type="NCBI Taxonomy" id="1249552"/>
    <lineage>
        <taxon>Bacteria</taxon>
        <taxon>Pseudomonadati</taxon>
        <taxon>Pseudomonadota</taxon>
        <taxon>Gammaproteobacteria</taxon>
        <taxon>Pseudomonadales</taxon>
        <taxon>Pseudohongiellaceae</taxon>
        <taxon>Pseudohongiella</taxon>
    </lineage>
</organism>